<feature type="compositionally biased region" description="Polar residues" evidence="3">
    <location>
        <begin position="404"/>
        <end position="417"/>
    </location>
</feature>
<dbReference type="InterPro" id="IPR036871">
    <property type="entry name" value="PX_dom_sf"/>
</dbReference>
<dbReference type="Gene3D" id="2.30.30.40">
    <property type="entry name" value="SH3 Domains"/>
    <property type="match status" value="2"/>
</dbReference>
<evidence type="ECO:0000313" key="5">
    <source>
        <dbReference type="Ensembl" id="ENSSGRP00000092647.1"/>
    </source>
</evidence>
<dbReference type="CDD" id="cd12024">
    <property type="entry name" value="SH3_NoxO1_2"/>
    <property type="match status" value="1"/>
</dbReference>
<dbReference type="Gene3D" id="3.30.1520.10">
    <property type="entry name" value="Phox-like domain"/>
    <property type="match status" value="1"/>
</dbReference>
<dbReference type="PANTHER" id="PTHR15706">
    <property type="entry name" value="SH3 MULTIPLE DOMAIN"/>
    <property type="match status" value="1"/>
</dbReference>
<keyword evidence="1 2" id="KW-0728">SH3 domain</keyword>
<dbReference type="PROSITE" id="PS50002">
    <property type="entry name" value="SH3"/>
    <property type="match status" value="1"/>
</dbReference>
<dbReference type="SUPFAM" id="SSF50044">
    <property type="entry name" value="SH3-domain"/>
    <property type="match status" value="2"/>
</dbReference>
<dbReference type="InterPro" id="IPR001452">
    <property type="entry name" value="SH3_domain"/>
</dbReference>
<evidence type="ECO:0000256" key="3">
    <source>
        <dbReference type="SAM" id="MobiDB-lite"/>
    </source>
</evidence>
<name>A0A672RUV3_SINGR</name>
<gene>
    <name evidence="5" type="primary">LOC107559526</name>
</gene>
<feature type="compositionally biased region" description="Low complexity" evidence="3">
    <location>
        <begin position="380"/>
        <end position="391"/>
    </location>
</feature>
<reference evidence="5" key="2">
    <citation type="submission" date="2025-09" db="UniProtKB">
        <authorList>
            <consortium name="Ensembl"/>
        </authorList>
    </citation>
    <scope>IDENTIFICATION</scope>
</reference>
<dbReference type="AlphaFoldDB" id="A0A672RUV3"/>
<dbReference type="GO" id="GO:0005737">
    <property type="term" value="C:cytoplasm"/>
    <property type="evidence" value="ECO:0007669"/>
    <property type="project" value="TreeGrafter"/>
</dbReference>
<accession>A0A672RUV3</accession>
<dbReference type="Proteomes" id="UP000472262">
    <property type="component" value="Unassembled WGS sequence"/>
</dbReference>
<feature type="domain" description="SH3" evidence="4">
    <location>
        <begin position="233"/>
        <end position="292"/>
    </location>
</feature>
<reference evidence="5" key="1">
    <citation type="submission" date="2025-08" db="UniProtKB">
        <authorList>
            <consortium name="Ensembl"/>
        </authorList>
    </citation>
    <scope>IDENTIFICATION</scope>
</reference>
<organism evidence="5 6">
    <name type="scientific">Sinocyclocheilus grahami</name>
    <name type="common">Dianchi golden-line fish</name>
    <name type="synonym">Barbus grahami</name>
    <dbReference type="NCBI Taxonomy" id="75366"/>
    <lineage>
        <taxon>Eukaryota</taxon>
        <taxon>Metazoa</taxon>
        <taxon>Chordata</taxon>
        <taxon>Craniata</taxon>
        <taxon>Vertebrata</taxon>
        <taxon>Euteleostomi</taxon>
        <taxon>Actinopterygii</taxon>
        <taxon>Neopterygii</taxon>
        <taxon>Teleostei</taxon>
        <taxon>Ostariophysi</taxon>
        <taxon>Cypriniformes</taxon>
        <taxon>Cyprinidae</taxon>
        <taxon>Cyprininae</taxon>
        <taxon>Sinocyclocheilus</taxon>
    </lineage>
</organism>
<dbReference type="FunFam" id="2.30.30.40:FF:000219">
    <property type="entry name" value="NADPH oxidase organizer 1"/>
    <property type="match status" value="1"/>
</dbReference>
<evidence type="ECO:0000256" key="2">
    <source>
        <dbReference type="PROSITE-ProRule" id="PRU00192"/>
    </source>
</evidence>
<sequence length="479" mass="53578">MGEQRHPVKIQLVGVMQKEVVKLYMTTVLWSDHNEITVYRSLEDFKTLHLFIKQCANSSTALIMKSYIFKNDHVFAAARVQKSMQKWSPSKSVLRLKALEEYCSELLKSDPRICQSSELLQFLLPKPQDLDSDFAKNSIVIMPSETSLGSSNVGMNNVTQPFVAETYRCIATYETKDTKNQPFKVEVDEIVDVLIRERKGWWLVENEAKCLAWFPAPYLRAEMGDDGPDVMDGGSVFYVAAKSYKAMNSDELSVEIGSVVEVLQKSDTGWWIVRYNRKAGFVPAMYLQPYSNPRIHLMPAKRETTSSTLDLAQLQRPGEDFLQVSGRELSRSQGNLGPSGSTLDPKDKQMSRSMSGLPSTRVEFAKNGPQSSLSDDSEAFSDQSSFSGSNSLNCLDSEEHLRQSRTPTPDSSGSLSPESAGEGKMISSRSDPSINKMPSTPKIPPRPQAQEILKRCTTVTRKNLIIVHCKHLLDANVII</sequence>
<dbReference type="FunFam" id="2.30.30.40:FF:000233">
    <property type="entry name" value="NADPH oxidase organizer 1"/>
    <property type="match status" value="1"/>
</dbReference>
<feature type="compositionally biased region" description="Polar residues" evidence="3">
    <location>
        <begin position="427"/>
        <end position="438"/>
    </location>
</feature>
<dbReference type="Ensembl" id="ENSSGRT00000098608.1">
    <property type="protein sequence ID" value="ENSSGRP00000092647.1"/>
    <property type="gene ID" value="ENSSGRG00000046409.1"/>
</dbReference>
<evidence type="ECO:0000313" key="6">
    <source>
        <dbReference type="Proteomes" id="UP000472262"/>
    </source>
</evidence>
<dbReference type="GO" id="GO:0042554">
    <property type="term" value="P:superoxide anion generation"/>
    <property type="evidence" value="ECO:0007669"/>
    <property type="project" value="TreeGrafter"/>
</dbReference>
<dbReference type="GO" id="GO:0016176">
    <property type="term" value="F:superoxide-generating NADPH oxidase activator activity"/>
    <property type="evidence" value="ECO:0007669"/>
    <property type="project" value="TreeGrafter"/>
</dbReference>
<dbReference type="GO" id="GO:0035091">
    <property type="term" value="F:phosphatidylinositol binding"/>
    <property type="evidence" value="ECO:0007669"/>
    <property type="project" value="InterPro"/>
</dbReference>
<dbReference type="PANTHER" id="PTHR15706:SF10">
    <property type="entry name" value="NADPH OXIDASE ORGANIZER 1"/>
    <property type="match status" value="1"/>
</dbReference>
<feature type="region of interest" description="Disordered" evidence="3">
    <location>
        <begin position="329"/>
        <end position="449"/>
    </location>
</feature>
<dbReference type="InterPro" id="IPR051228">
    <property type="entry name" value="NADPH_Oxidase/PX-Domain"/>
</dbReference>
<dbReference type="SMART" id="SM00326">
    <property type="entry name" value="SH3"/>
    <property type="match status" value="2"/>
</dbReference>
<dbReference type="InterPro" id="IPR036028">
    <property type="entry name" value="SH3-like_dom_sf"/>
</dbReference>
<keyword evidence="6" id="KW-1185">Reference proteome</keyword>
<protein>
    <submittedName>
        <fullName evidence="5">NADPH oxidase organizer 1-like</fullName>
    </submittedName>
</protein>
<dbReference type="InterPro" id="IPR035758">
    <property type="entry name" value="NoxO1_SH3_2"/>
</dbReference>
<dbReference type="Pfam" id="PF00018">
    <property type="entry name" value="SH3_1"/>
    <property type="match status" value="1"/>
</dbReference>
<feature type="compositionally biased region" description="Polar residues" evidence="3">
    <location>
        <begin position="331"/>
        <end position="342"/>
    </location>
</feature>
<evidence type="ECO:0000256" key="1">
    <source>
        <dbReference type="ARBA" id="ARBA00022443"/>
    </source>
</evidence>
<dbReference type="SUPFAM" id="SSF64268">
    <property type="entry name" value="PX domain"/>
    <property type="match status" value="1"/>
</dbReference>
<dbReference type="InParanoid" id="A0A672RUV3"/>
<proteinExistence type="predicted"/>
<dbReference type="OMA" id="EACCISP"/>
<evidence type="ECO:0000259" key="4">
    <source>
        <dbReference type="PROSITE" id="PS50002"/>
    </source>
</evidence>